<evidence type="ECO:0000313" key="2">
    <source>
        <dbReference type="Proteomes" id="UP000024635"/>
    </source>
</evidence>
<keyword evidence="2" id="KW-1185">Reference proteome</keyword>
<name>A0A016UG32_9BILA</name>
<dbReference type="EMBL" id="JARK01001378">
    <property type="protein sequence ID" value="EYC13822.1"/>
    <property type="molecule type" value="Genomic_DNA"/>
</dbReference>
<comment type="caution">
    <text evidence="1">The sequence shown here is derived from an EMBL/GenBank/DDBJ whole genome shotgun (WGS) entry which is preliminary data.</text>
</comment>
<accession>A0A016UG32</accession>
<proteinExistence type="predicted"/>
<organism evidence="1 2">
    <name type="scientific">Ancylostoma ceylanicum</name>
    <dbReference type="NCBI Taxonomy" id="53326"/>
    <lineage>
        <taxon>Eukaryota</taxon>
        <taxon>Metazoa</taxon>
        <taxon>Ecdysozoa</taxon>
        <taxon>Nematoda</taxon>
        <taxon>Chromadorea</taxon>
        <taxon>Rhabditida</taxon>
        <taxon>Rhabditina</taxon>
        <taxon>Rhabditomorpha</taxon>
        <taxon>Strongyloidea</taxon>
        <taxon>Ancylostomatidae</taxon>
        <taxon>Ancylostomatinae</taxon>
        <taxon>Ancylostoma</taxon>
    </lineage>
</organism>
<dbReference type="AlphaFoldDB" id="A0A016UG32"/>
<reference evidence="2" key="1">
    <citation type="journal article" date="2015" name="Nat. Genet.">
        <title>The genome and transcriptome of the zoonotic hookworm Ancylostoma ceylanicum identify infection-specific gene families.</title>
        <authorList>
            <person name="Schwarz E.M."/>
            <person name="Hu Y."/>
            <person name="Antoshechkin I."/>
            <person name="Miller M.M."/>
            <person name="Sternberg P.W."/>
            <person name="Aroian R.V."/>
        </authorList>
    </citation>
    <scope>NUCLEOTIDE SEQUENCE</scope>
    <source>
        <strain evidence="2">HY135</strain>
    </source>
</reference>
<sequence length="142" mass="16385">MFRLSTITEKTRPDEKLSPLPSLINISIGTYVLALSYQLIDCLWRRSDCNNSDERKCILIRKLVEELLAIRKTTESVRECKQRNLIQETPTIHTRATPRSAAALAREPHRPRRIRMGRNRLVRALDVLIQGTSTTRTITVFT</sequence>
<dbReference type="Proteomes" id="UP000024635">
    <property type="component" value="Unassembled WGS sequence"/>
</dbReference>
<protein>
    <submittedName>
        <fullName evidence="1">Uncharacterized protein</fullName>
    </submittedName>
</protein>
<evidence type="ECO:0000313" key="1">
    <source>
        <dbReference type="EMBL" id="EYC13822.1"/>
    </source>
</evidence>
<gene>
    <name evidence="1" type="primary">Acey_s0042.g552</name>
    <name evidence="1" type="ORF">Y032_0042g552</name>
</gene>